<feature type="domain" description="Methyltransferase type 11" evidence="2">
    <location>
        <begin position="116"/>
        <end position="224"/>
    </location>
</feature>
<dbReference type="InterPro" id="IPR013216">
    <property type="entry name" value="Methyltransf_11"/>
</dbReference>
<evidence type="ECO:0000313" key="3">
    <source>
        <dbReference type="EMBL" id="CAD8915100.1"/>
    </source>
</evidence>
<dbReference type="GO" id="GO:0008757">
    <property type="term" value="F:S-adenosylmethionine-dependent methyltransferase activity"/>
    <property type="evidence" value="ECO:0007669"/>
    <property type="project" value="InterPro"/>
</dbReference>
<dbReference type="CDD" id="cd02440">
    <property type="entry name" value="AdoMet_MTases"/>
    <property type="match status" value="1"/>
</dbReference>
<dbReference type="SUPFAM" id="SSF53335">
    <property type="entry name" value="S-adenosyl-L-methionine-dependent methyltransferases"/>
    <property type="match status" value="1"/>
</dbReference>
<dbReference type="Gene3D" id="3.40.50.150">
    <property type="entry name" value="Vaccinia Virus protein VP39"/>
    <property type="match status" value="1"/>
</dbReference>
<gene>
    <name evidence="3" type="ORF">BSP0115_LOCUS8357</name>
</gene>
<feature type="region of interest" description="Disordered" evidence="1">
    <location>
        <begin position="13"/>
        <end position="47"/>
    </location>
</feature>
<evidence type="ECO:0000256" key="1">
    <source>
        <dbReference type="SAM" id="MobiDB-lite"/>
    </source>
</evidence>
<protein>
    <recommendedName>
        <fullName evidence="2">Methyltransferase type 11 domain-containing protein</fullName>
    </recommendedName>
</protein>
<accession>A0A7S1CBU4</accession>
<organism evidence="3">
    <name type="scientific">Bicosoecida sp. CB-2014</name>
    <dbReference type="NCBI Taxonomy" id="1486930"/>
    <lineage>
        <taxon>Eukaryota</taxon>
        <taxon>Sar</taxon>
        <taxon>Stramenopiles</taxon>
        <taxon>Bigyra</taxon>
        <taxon>Opalozoa</taxon>
        <taxon>Bicosoecida</taxon>
    </lineage>
</organism>
<name>A0A7S1CBU4_9STRA</name>
<sequence>MADDVRGPLRRLLATRDLGPGDMPGGKLKVATADDDAARAAPTPAPPRRFARQVNKIADEKDWAAGAELEGWLEGFDALGASYARTEVHRQQWEWAQGLYALRQLGMLREDATALGVGTGAEPMMYLLANQLASVTAVDKYRSPFLNSQYPRMLKDPSEYAKIEYDHDRLRVLHMDATELAFDDESFDIVWGFSTIENIGGHGAAGAAMREMARVVRPGGTLVVSTQLILNGVAHYSSALSLFRRDFFLPDELEEHVVVPALEAGMSLLEEVDLSISDESLADVLNIDNYQSCVNAKPHVVMHQQGSVWTSVVLVFTKPAAPAGAADATA</sequence>
<dbReference type="EMBL" id="HBFS01012133">
    <property type="protein sequence ID" value="CAD8915100.1"/>
    <property type="molecule type" value="Transcribed_RNA"/>
</dbReference>
<evidence type="ECO:0000259" key="2">
    <source>
        <dbReference type="Pfam" id="PF08241"/>
    </source>
</evidence>
<proteinExistence type="predicted"/>
<reference evidence="3" key="1">
    <citation type="submission" date="2021-01" db="EMBL/GenBank/DDBJ databases">
        <authorList>
            <person name="Corre E."/>
            <person name="Pelletier E."/>
            <person name="Niang G."/>
            <person name="Scheremetjew M."/>
            <person name="Finn R."/>
            <person name="Kale V."/>
            <person name="Holt S."/>
            <person name="Cochrane G."/>
            <person name="Meng A."/>
            <person name="Brown T."/>
            <person name="Cohen L."/>
        </authorList>
    </citation>
    <scope>NUCLEOTIDE SEQUENCE</scope>
    <source>
        <strain evidence="3">Ms1</strain>
    </source>
</reference>
<dbReference type="InterPro" id="IPR029063">
    <property type="entry name" value="SAM-dependent_MTases_sf"/>
</dbReference>
<dbReference type="AlphaFoldDB" id="A0A7S1CBU4"/>
<dbReference type="Pfam" id="PF08241">
    <property type="entry name" value="Methyltransf_11"/>
    <property type="match status" value="1"/>
</dbReference>